<keyword evidence="6 8" id="KW-1133">Transmembrane helix</keyword>
<evidence type="ECO:0000256" key="2">
    <source>
        <dbReference type="ARBA" id="ARBA00007935"/>
    </source>
</evidence>
<dbReference type="InterPro" id="IPR037294">
    <property type="entry name" value="ABC_BtuC-like"/>
</dbReference>
<evidence type="ECO:0000256" key="8">
    <source>
        <dbReference type="SAM" id="Phobius"/>
    </source>
</evidence>
<dbReference type="EMBL" id="CP034687">
    <property type="protein sequence ID" value="AZS89317.1"/>
    <property type="molecule type" value="Genomic_DNA"/>
</dbReference>
<evidence type="ECO:0000256" key="4">
    <source>
        <dbReference type="ARBA" id="ARBA00022475"/>
    </source>
</evidence>
<dbReference type="GO" id="GO:0005886">
    <property type="term" value="C:plasma membrane"/>
    <property type="evidence" value="ECO:0007669"/>
    <property type="project" value="UniProtKB-SubCell"/>
</dbReference>
<comment type="subcellular location">
    <subcellularLocation>
        <location evidence="1">Cell membrane</location>
        <topology evidence="1">Multi-pass membrane protein</topology>
    </subcellularLocation>
</comment>
<dbReference type="CDD" id="cd06550">
    <property type="entry name" value="TM_ABC_iron-siderophores_like"/>
    <property type="match status" value="1"/>
</dbReference>
<evidence type="ECO:0000313" key="12">
    <source>
        <dbReference type="Proteomes" id="UP000501753"/>
    </source>
</evidence>
<dbReference type="InterPro" id="IPR000522">
    <property type="entry name" value="ABC_transptr_permease_BtuC"/>
</dbReference>
<dbReference type="Proteomes" id="UP000501753">
    <property type="component" value="Chromosome"/>
</dbReference>
<dbReference type="EMBL" id="CP029078">
    <property type="protein sequence ID" value="QCN83840.1"/>
    <property type="molecule type" value="Genomic_DNA"/>
</dbReference>
<keyword evidence="5 8" id="KW-0812">Transmembrane</keyword>
<dbReference type="Gene3D" id="1.10.3470.10">
    <property type="entry name" value="ABC transporter involved in vitamin B12 uptake, BtuC"/>
    <property type="match status" value="1"/>
</dbReference>
<feature type="transmembrane region" description="Helical" evidence="8">
    <location>
        <begin position="216"/>
        <end position="238"/>
    </location>
</feature>
<sequence length="356" mass="35803">MKGPAPVLGRPEVRGAAARLSGLRARRRARFTTVCAALVLSVLAVFTLALCTGDLAVPVADVWSTLLGGGDAGTRFVVVELRLPRALLALLVGFCLGLSGALFQALLRNPLASPDVIGVGSGAAVAAVLASLVWGVSGLALSGAAFAGALVAGAAIYLLAWRHGVGGHRLVLIGVGVGAGLSSVVSYLMTRSEVTEAQQAFVWLAGSLNARSWPHFWPLLLASAVLVPLSFAASRAMPALQLGDGTAAGLGARVERDRLALLACATALTGVATAAAGPVGFVAFVAPPIARRLLPGHGAVLLPAALAGAALTAAADLLGQHLLPQTQLPVGIVTSVVGAPYLLWLLARAHRVGTGG</sequence>
<gene>
    <name evidence="10" type="ORF">DDJ31_01720</name>
    <name evidence="9" type="ORF">ELQ87_37520</name>
</gene>
<dbReference type="Pfam" id="PF01032">
    <property type="entry name" value="FecCD"/>
    <property type="match status" value="1"/>
</dbReference>
<feature type="transmembrane region" description="Helical" evidence="8">
    <location>
        <begin position="259"/>
        <end position="286"/>
    </location>
</feature>
<evidence type="ECO:0000313" key="10">
    <source>
        <dbReference type="EMBL" id="QCN83840.1"/>
    </source>
</evidence>
<keyword evidence="4" id="KW-1003">Cell membrane</keyword>
<dbReference type="AlphaFoldDB" id="A0A3Q9KZ09"/>
<accession>A0A3Q9KZ09</accession>
<keyword evidence="3" id="KW-0813">Transport</keyword>
<dbReference type="SUPFAM" id="SSF81345">
    <property type="entry name" value="ABC transporter involved in vitamin B12 uptake, BtuC"/>
    <property type="match status" value="1"/>
</dbReference>
<reference evidence="9 11" key="2">
    <citation type="submission" date="2018-12" db="EMBL/GenBank/DDBJ databases">
        <title>Streptomyces griseoviridis F1-27 complete genome.</title>
        <authorList>
            <person name="Mariita R.M."/>
            <person name="Sello J.K."/>
        </authorList>
    </citation>
    <scope>NUCLEOTIDE SEQUENCE [LARGE SCALE GENOMIC DNA]</scope>
    <source>
        <strain evidence="9 11">F1-27</strain>
    </source>
</reference>
<dbReference type="PANTHER" id="PTHR30472">
    <property type="entry name" value="FERRIC ENTEROBACTIN TRANSPORT SYSTEM PERMEASE PROTEIN"/>
    <property type="match status" value="1"/>
</dbReference>
<feature type="transmembrane region" description="Helical" evidence="8">
    <location>
        <begin position="29"/>
        <end position="50"/>
    </location>
</feature>
<keyword evidence="7 8" id="KW-0472">Membrane</keyword>
<evidence type="ECO:0000256" key="1">
    <source>
        <dbReference type="ARBA" id="ARBA00004651"/>
    </source>
</evidence>
<dbReference type="PANTHER" id="PTHR30472:SF24">
    <property type="entry name" value="FERRIC ENTEROBACTIN TRANSPORT SYSTEM PERMEASE PROTEIN FEPG"/>
    <property type="match status" value="1"/>
</dbReference>
<reference evidence="10 12" key="1">
    <citation type="submission" date="2018-04" db="EMBL/GenBank/DDBJ databases">
        <title>Complete genome sequences of Streptomyces griseoviridis K61 and characterization of antagonistic properties of biological control agents.</title>
        <authorList>
            <person name="Mariita R.M."/>
            <person name="Sello J.K."/>
        </authorList>
    </citation>
    <scope>NUCLEOTIDE SEQUENCE [LARGE SCALE GENOMIC DNA]</scope>
    <source>
        <strain evidence="10 12">K61</strain>
    </source>
</reference>
<protein>
    <submittedName>
        <fullName evidence="9 10">Iron ABC transporter</fullName>
    </submittedName>
</protein>
<dbReference type="GO" id="GO:0022857">
    <property type="term" value="F:transmembrane transporter activity"/>
    <property type="evidence" value="ECO:0007669"/>
    <property type="project" value="InterPro"/>
</dbReference>
<evidence type="ECO:0000256" key="3">
    <source>
        <dbReference type="ARBA" id="ARBA00022448"/>
    </source>
</evidence>
<feature type="transmembrane region" description="Helical" evidence="8">
    <location>
        <begin position="298"/>
        <end position="318"/>
    </location>
</feature>
<evidence type="ECO:0000256" key="7">
    <source>
        <dbReference type="ARBA" id="ARBA00023136"/>
    </source>
</evidence>
<feature type="transmembrane region" description="Helical" evidence="8">
    <location>
        <begin position="170"/>
        <end position="189"/>
    </location>
</feature>
<dbReference type="KEGG" id="sgd:ELQ87_37520"/>
<keyword evidence="12" id="KW-1185">Reference proteome</keyword>
<dbReference type="Proteomes" id="UP000271291">
    <property type="component" value="Chromosome"/>
</dbReference>
<proteinExistence type="inferred from homology"/>
<feature type="transmembrane region" description="Helical" evidence="8">
    <location>
        <begin position="86"/>
        <end position="107"/>
    </location>
</feature>
<comment type="similarity">
    <text evidence="2">Belongs to the binding-protein-dependent transport system permease family. FecCD subfamily.</text>
</comment>
<feature type="transmembrane region" description="Helical" evidence="8">
    <location>
        <begin position="116"/>
        <end position="134"/>
    </location>
</feature>
<feature type="transmembrane region" description="Helical" evidence="8">
    <location>
        <begin position="140"/>
        <end position="158"/>
    </location>
</feature>
<dbReference type="OrthoDB" id="4455417at2"/>
<evidence type="ECO:0000313" key="11">
    <source>
        <dbReference type="Proteomes" id="UP000271291"/>
    </source>
</evidence>
<organism evidence="9 11">
    <name type="scientific">Streptomyces griseoviridis</name>
    <dbReference type="NCBI Taxonomy" id="45398"/>
    <lineage>
        <taxon>Bacteria</taxon>
        <taxon>Bacillati</taxon>
        <taxon>Actinomycetota</taxon>
        <taxon>Actinomycetes</taxon>
        <taxon>Kitasatosporales</taxon>
        <taxon>Streptomycetaceae</taxon>
        <taxon>Streptomyces</taxon>
    </lineage>
</organism>
<evidence type="ECO:0000313" key="9">
    <source>
        <dbReference type="EMBL" id="AZS89317.1"/>
    </source>
</evidence>
<feature type="transmembrane region" description="Helical" evidence="8">
    <location>
        <begin position="330"/>
        <end position="347"/>
    </location>
</feature>
<evidence type="ECO:0000256" key="6">
    <source>
        <dbReference type="ARBA" id="ARBA00022989"/>
    </source>
</evidence>
<dbReference type="FunFam" id="1.10.3470.10:FF:000001">
    <property type="entry name" value="Vitamin B12 ABC transporter permease BtuC"/>
    <property type="match status" value="1"/>
</dbReference>
<name>A0A3Q9KZ09_STRGD</name>
<dbReference type="GO" id="GO:0033214">
    <property type="term" value="P:siderophore-iron import into cell"/>
    <property type="evidence" value="ECO:0007669"/>
    <property type="project" value="TreeGrafter"/>
</dbReference>
<evidence type="ECO:0000256" key="5">
    <source>
        <dbReference type="ARBA" id="ARBA00022692"/>
    </source>
</evidence>